<feature type="compositionally biased region" description="Basic residues" evidence="8">
    <location>
        <begin position="1"/>
        <end position="19"/>
    </location>
</feature>
<dbReference type="STRING" id="196109.A0A136JJN0"/>
<evidence type="ECO:0000256" key="7">
    <source>
        <dbReference type="PIRSR" id="PIRSR604808-3"/>
    </source>
</evidence>
<feature type="compositionally biased region" description="Low complexity" evidence="8">
    <location>
        <begin position="78"/>
        <end position="87"/>
    </location>
</feature>
<dbReference type="Proteomes" id="UP000070501">
    <property type="component" value="Unassembled WGS sequence"/>
</dbReference>
<keyword evidence="2 6" id="KW-0479">Metal-binding</keyword>
<keyword evidence="6" id="KW-0464">Manganese</keyword>
<evidence type="ECO:0000256" key="4">
    <source>
        <dbReference type="ARBA" id="ARBA00022842"/>
    </source>
</evidence>
<dbReference type="GO" id="GO:0008311">
    <property type="term" value="F:double-stranded DNA 3'-5' DNA exonuclease activity"/>
    <property type="evidence" value="ECO:0007669"/>
    <property type="project" value="TreeGrafter"/>
</dbReference>
<comment type="cofactor">
    <cofactor evidence="6">
        <name>Mg(2+)</name>
        <dbReference type="ChEBI" id="CHEBI:18420"/>
    </cofactor>
    <cofactor evidence="6">
        <name>Mn(2+)</name>
        <dbReference type="ChEBI" id="CHEBI:29035"/>
    </cofactor>
    <text evidence="6">Probably binds two magnesium or manganese ions per subunit.</text>
</comment>
<feature type="site" description="Transition state stabilizer" evidence="7">
    <location>
        <position position="348"/>
    </location>
</feature>
<dbReference type="InterPro" id="IPR005135">
    <property type="entry name" value="Endo/exonuclease/phosphatase"/>
</dbReference>
<dbReference type="GO" id="GO:0008081">
    <property type="term" value="F:phosphoric diester hydrolase activity"/>
    <property type="evidence" value="ECO:0007669"/>
    <property type="project" value="TreeGrafter"/>
</dbReference>
<evidence type="ECO:0000313" key="11">
    <source>
        <dbReference type="Proteomes" id="UP000070501"/>
    </source>
</evidence>
<evidence type="ECO:0000259" key="9">
    <source>
        <dbReference type="Pfam" id="PF03372"/>
    </source>
</evidence>
<protein>
    <submittedName>
        <fullName evidence="10">Endonuclease/exonuclease/phosphatase</fullName>
    </submittedName>
</protein>
<feature type="site" description="Interaction with DNA substrate" evidence="7">
    <location>
        <position position="486"/>
    </location>
</feature>
<sequence>MTASQHRRISPPPLKRLKRAAGSDGSHTATAAATANRRHAYGKPGQKGSIKIVTWNINGITPFVQEYMQKTLHSFFQPAPRASSSTPSRKRQHSPGGKDHGDEHVDDDLSKEGKPSLRNVLHRQSWPEILFLQEVKIKPGDDKVMGAVRLAVNGGDGPATSPAFAADATADSRLSSRDVGSRALLADGGPRYEAHFVLPSDPYNAKGFGGKVYGVAAVIRKDFMRECVKCVREPGWDREGRVQIIETSIPVRAAGEALTDHIRPSEQTSSSDSDKGTAQTKNNPDSLRLAIINIYAVNGTFNPYHSTHTGAVIGTRHDRKLALHTELLREAQRLESRGFHVIIAGDLNIARARIDGYPNLRTTPHQHVLNREDFNRKFFTKGGLQADPPRVTAASYHFGEPVEEDGAEGLAESLGGGSAGLQGLDGIDTFRHIHGDARRYTWHSRTKEFATCCDRVDLILASRSLEQNIVDAGIWDSPRDRGPSDHCPLWVDIGRSLPLDKSGSL</sequence>
<evidence type="ECO:0000256" key="3">
    <source>
        <dbReference type="ARBA" id="ARBA00022801"/>
    </source>
</evidence>
<proteinExistence type="inferred from homology"/>
<keyword evidence="10" id="KW-0269">Exonuclease</keyword>
<dbReference type="GO" id="GO:0006284">
    <property type="term" value="P:base-excision repair"/>
    <property type="evidence" value="ECO:0007669"/>
    <property type="project" value="TreeGrafter"/>
</dbReference>
<feature type="region of interest" description="Disordered" evidence="8">
    <location>
        <begin position="77"/>
        <end position="113"/>
    </location>
</feature>
<dbReference type="GO" id="GO:0046872">
    <property type="term" value="F:metal ion binding"/>
    <property type="evidence" value="ECO:0007669"/>
    <property type="project" value="UniProtKB-KW"/>
</dbReference>
<keyword evidence="3" id="KW-0378">Hydrolase</keyword>
<feature type="active site" description="Proton donor/acceptor" evidence="5">
    <location>
        <position position="346"/>
    </location>
</feature>
<feature type="region of interest" description="Disordered" evidence="8">
    <location>
        <begin position="256"/>
        <end position="282"/>
    </location>
</feature>
<evidence type="ECO:0000256" key="5">
    <source>
        <dbReference type="PIRSR" id="PIRSR604808-1"/>
    </source>
</evidence>
<dbReference type="GO" id="GO:0003906">
    <property type="term" value="F:DNA-(apurinic or apyrimidinic site) endonuclease activity"/>
    <property type="evidence" value="ECO:0007669"/>
    <property type="project" value="TreeGrafter"/>
</dbReference>
<keyword evidence="10" id="KW-0540">Nuclease</keyword>
<dbReference type="OrthoDB" id="498125at2759"/>
<evidence type="ECO:0000256" key="2">
    <source>
        <dbReference type="ARBA" id="ARBA00022723"/>
    </source>
</evidence>
<dbReference type="Pfam" id="PF03372">
    <property type="entry name" value="Exo_endo_phos"/>
    <property type="match status" value="1"/>
</dbReference>
<dbReference type="InterPro" id="IPR036691">
    <property type="entry name" value="Endo/exonu/phosph_ase_sf"/>
</dbReference>
<dbReference type="PROSITE" id="PS51435">
    <property type="entry name" value="AP_NUCLEASE_F1_4"/>
    <property type="match status" value="1"/>
</dbReference>
<accession>A0A136JJN0</accession>
<dbReference type="InParanoid" id="A0A136JJN0"/>
<dbReference type="InterPro" id="IPR004808">
    <property type="entry name" value="AP_endonuc_1"/>
</dbReference>
<keyword evidence="10" id="KW-0255">Endonuclease</keyword>
<feature type="active site" evidence="5">
    <location>
        <position position="295"/>
    </location>
</feature>
<evidence type="ECO:0000256" key="8">
    <source>
        <dbReference type="SAM" id="MobiDB-lite"/>
    </source>
</evidence>
<feature type="domain" description="Endonuclease/exonuclease/phosphatase" evidence="9">
    <location>
        <begin position="53"/>
        <end position="486"/>
    </location>
</feature>
<name>A0A136JJN0_9PEZI</name>
<gene>
    <name evidence="10" type="ORF">Micbo1qcDRAFT_200048</name>
</gene>
<keyword evidence="11" id="KW-1185">Reference proteome</keyword>
<feature type="binding site" evidence="6">
    <location>
        <position position="134"/>
    </location>
    <ligand>
        <name>Mg(2+)</name>
        <dbReference type="ChEBI" id="CHEBI:18420"/>
        <label>1</label>
    </ligand>
</feature>
<feature type="binding site" evidence="6">
    <location>
        <position position="346"/>
    </location>
    <ligand>
        <name>Mg(2+)</name>
        <dbReference type="ChEBI" id="CHEBI:18420"/>
        <label>1</label>
    </ligand>
</feature>
<feature type="region of interest" description="Disordered" evidence="8">
    <location>
        <begin position="1"/>
        <end position="46"/>
    </location>
</feature>
<feature type="site" description="Important for catalytic activity" evidence="7">
    <location>
        <position position="457"/>
    </location>
</feature>
<feature type="active site" description="Proton acceptor" evidence="5">
    <location>
        <position position="486"/>
    </location>
</feature>
<feature type="binding site" evidence="6">
    <location>
        <position position="485"/>
    </location>
    <ligand>
        <name>Mg(2+)</name>
        <dbReference type="ChEBI" id="CHEBI:18420"/>
        <label>1</label>
    </ligand>
</feature>
<keyword evidence="4 6" id="KW-0460">Magnesium</keyword>
<dbReference type="EMBL" id="KQ964245">
    <property type="protein sequence ID" value="KXJ97342.1"/>
    <property type="molecule type" value="Genomic_DNA"/>
</dbReference>
<reference evidence="11" key="1">
    <citation type="submission" date="2016-02" db="EMBL/GenBank/DDBJ databases">
        <title>Draft genome sequence of Microdochium bolleyi, a fungal endophyte of beachgrass.</title>
        <authorList>
            <consortium name="DOE Joint Genome Institute"/>
            <person name="David A.S."/>
            <person name="May G."/>
            <person name="Haridas S."/>
            <person name="Lim J."/>
            <person name="Wang M."/>
            <person name="Labutti K."/>
            <person name="Lipzen A."/>
            <person name="Barry K."/>
            <person name="Grigoriev I.V."/>
        </authorList>
    </citation>
    <scope>NUCLEOTIDE SEQUENCE [LARGE SCALE GENOMIC DNA]</scope>
    <source>
        <strain evidence="11">J235TASD1</strain>
    </source>
</reference>
<feature type="compositionally biased region" description="Basic and acidic residues" evidence="8">
    <location>
        <begin position="96"/>
        <end position="113"/>
    </location>
</feature>
<feature type="compositionally biased region" description="Polar residues" evidence="8">
    <location>
        <begin position="265"/>
        <end position="282"/>
    </location>
</feature>
<dbReference type="AlphaFoldDB" id="A0A136JJN0"/>
<evidence type="ECO:0000313" key="10">
    <source>
        <dbReference type="EMBL" id="KXJ97342.1"/>
    </source>
</evidence>
<dbReference type="PANTHER" id="PTHR22748:SF14">
    <property type="entry name" value="ENDONUCLEASE_EXONUCLEASE_PHOSPHATASE DOMAIN-CONTAINING PROTEIN"/>
    <property type="match status" value="1"/>
</dbReference>
<dbReference type="SUPFAM" id="SSF56219">
    <property type="entry name" value="DNase I-like"/>
    <property type="match status" value="1"/>
</dbReference>
<dbReference type="GO" id="GO:0005634">
    <property type="term" value="C:nucleus"/>
    <property type="evidence" value="ECO:0007669"/>
    <property type="project" value="TreeGrafter"/>
</dbReference>
<feature type="binding site" evidence="6">
    <location>
        <position position="348"/>
    </location>
    <ligand>
        <name>Mg(2+)</name>
        <dbReference type="ChEBI" id="CHEBI:18420"/>
        <label>1</label>
    </ligand>
</feature>
<feature type="binding site" evidence="6">
    <location>
        <position position="486"/>
    </location>
    <ligand>
        <name>Mg(2+)</name>
        <dbReference type="ChEBI" id="CHEBI:18420"/>
        <label>1</label>
    </ligand>
</feature>
<evidence type="ECO:0000256" key="1">
    <source>
        <dbReference type="ARBA" id="ARBA00007092"/>
    </source>
</evidence>
<evidence type="ECO:0000256" key="6">
    <source>
        <dbReference type="PIRSR" id="PIRSR604808-2"/>
    </source>
</evidence>
<feature type="compositionally biased region" description="Low complexity" evidence="8">
    <location>
        <begin position="20"/>
        <end position="35"/>
    </location>
</feature>
<feature type="binding site" evidence="6">
    <location>
        <position position="56"/>
    </location>
    <ligand>
        <name>Mg(2+)</name>
        <dbReference type="ChEBI" id="CHEBI:18420"/>
        <label>1</label>
    </ligand>
</feature>
<organism evidence="10 11">
    <name type="scientific">Microdochium bolleyi</name>
    <dbReference type="NCBI Taxonomy" id="196109"/>
    <lineage>
        <taxon>Eukaryota</taxon>
        <taxon>Fungi</taxon>
        <taxon>Dikarya</taxon>
        <taxon>Ascomycota</taxon>
        <taxon>Pezizomycotina</taxon>
        <taxon>Sordariomycetes</taxon>
        <taxon>Xylariomycetidae</taxon>
        <taxon>Xylariales</taxon>
        <taxon>Microdochiaceae</taxon>
        <taxon>Microdochium</taxon>
    </lineage>
</organism>
<dbReference type="Gene3D" id="3.60.10.10">
    <property type="entry name" value="Endonuclease/exonuclease/phosphatase"/>
    <property type="match status" value="1"/>
</dbReference>
<dbReference type="PANTHER" id="PTHR22748">
    <property type="entry name" value="AP ENDONUCLEASE"/>
    <property type="match status" value="1"/>
</dbReference>
<comment type="similarity">
    <text evidence="1">Belongs to the DNA repair enzymes AP/ExoA family.</text>
</comment>